<evidence type="ECO:0000313" key="3">
    <source>
        <dbReference type="Proteomes" id="UP000008221"/>
    </source>
</evidence>
<dbReference type="OrthoDB" id="4953139at2"/>
<organism evidence="2 3">
    <name type="scientific">Acidothermus cellulolyticus (strain ATCC 43068 / DSM 8971 / 11B)</name>
    <dbReference type="NCBI Taxonomy" id="351607"/>
    <lineage>
        <taxon>Bacteria</taxon>
        <taxon>Bacillati</taxon>
        <taxon>Actinomycetota</taxon>
        <taxon>Actinomycetes</taxon>
        <taxon>Acidothermales</taxon>
        <taxon>Acidothermaceae</taxon>
        <taxon>Acidothermus</taxon>
    </lineage>
</organism>
<name>A0LUB0_ACIC1</name>
<dbReference type="InParanoid" id="A0LUB0"/>
<dbReference type="HOGENOM" id="CLU_2327468_0_0_11"/>
<keyword evidence="3" id="KW-1185">Reference proteome</keyword>
<dbReference type="AlphaFoldDB" id="A0LUB0"/>
<accession>A0LUB0</accession>
<evidence type="ECO:0000256" key="1">
    <source>
        <dbReference type="SAM" id="MobiDB-lite"/>
    </source>
</evidence>
<gene>
    <name evidence="2" type="ordered locus">Acel_1248</name>
</gene>
<feature type="region of interest" description="Disordered" evidence="1">
    <location>
        <begin position="1"/>
        <end position="39"/>
    </location>
</feature>
<dbReference type="KEGG" id="ace:Acel_1248"/>
<feature type="region of interest" description="Disordered" evidence="1">
    <location>
        <begin position="78"/>
        <end position="98"/>
    </location>
</feature>
<protein>
    <submittedName>
        <fullName evidence="2">Uncharacterized protein</fullName>
    </submittedName>
</protein>
<sequence>MTDTTAYGANDPDVTGGDGPVPLQSDSVPVPEEADGPVQTGVPAVDAVLTQLGELDSLPVSEHADHYERMHAALHEALAGIDDAGREDGDDEPATTRS</sequence>
<dbReference type="EMBL" id="CP000481">
    <property type="protein sequence ID" value="ABK53020.1"/>
    <property type="molecule type" value="Genomic_DNA"/>
</dbReference>
<feature type="compositionally biased region" description="Acidic residues" evidence="1">
    <location>
        <begin position="88"/>
        <end position="98"/>
    </location>
</feature>
<reference evidence="2 3" key="1">
    <citation type="journal article" date="2009" name="Genome Res.">
        <title>Complete genome of the cellulolytic thermophile Acidothermus cellulolyticus 11B provides insights into its ecophysiological and evolutionary adaptations.</title>
        <authorList>
            <person name="Barabote R.D."/>
            <person name="Xie G."/>
            <person name="Leu D.H."/>
            <person name="Normand P."/>
            <person name="Necsulea A."/>
            <person name="Daubin V."/>
            <person name="Medigue C."/>
            <person name="Adney W.S."/>
            <person name="Xu X.C."/>
            <person name="Lapidus A."/>
            <person name="Parales R.E."/>
            <person name="Detter C."/>
            <person name="Pujic P."/>
            <person name="Bruce D."/>
            <person name="Lavire C."/>
            <person name="Challacombe J.F."/>
            <person name="Brettin T.S."/>
            <person name="Berry A.M."/>
        </authorList>
    </citation>
    <scope>NUCLEOTIDE SEQUENCE [LARGE SCALE GENOMIC DNA]</scope>
    <source>
        <strain evidence="3">ATCC 43068 / DSM 8971 / 11B</strain>
    </source>
</reference>
<proteinExistence type="predicted"/>
<dbReference type="Proteomes" id="UP000008221">
    <property type="component" value="Chromosome"/>
</dbReference>
<evidence type="ECO:0000313" key="2">
    <source>
        <dbReference type="EMBL" id="ABK53020.1"/>
    </source>
</evidence>
<dbReference type="RefSeq" id="WP_011720083.1">
    <property type="nucleotide sequence ID" value="NC_008578.1"/>
</dbReference>
<dbReference type="STRING" id="351607.Acel_1248"/>